<feature type="region of interest" description="Disordered" evidence="1">
    <location>
        <begin position="34"/>
        <end position="170"/>
    </location>
</feature>
<protein>
    <submittedName>
        <fullName evidence="3">Uncharacterized protein</fullName>
    </submittedName>
</protein>
<evidence type="ECO:0000313" key="3">
    <source>
        <dbReference type="EMBL" id="MEA9355741.1"/>
    </source>
</evidence>
<feature type="chain" id="PRO_5045686805" evidence="2">
    <location>
        <begin position="20"/>
        <end position="170"/>
    </location>
</feature>
<name>A0ABU5VRW5_9BACT</name>
<keyword evidence="4" id="KW-1185">Reference proteome</keyword>
<feature type="signal peptide" evidence="2">
    <location>
        <begin position="1"/>
        <end position="19"/>
    </location>
</feature>
<feature type="compositionally biased region" description="Polar residues" evidence="1">
    <location>
        <begin position="34"/>
        <end position="70"/>
    </location>
</feature>
<dbReference type="EMBL" id="JAYGJQ010000001">
    <property type="protein sequence ID" value="MEA9355741.1"/>
    <property type="molecule type" value="Genomic_DNA"/>
</dbReference>
<organism evidence="3 4">
    <name type="scientific">Bacteriovorax antarcticus</name>
    <dbReference type="NCBI Taxonomy" id="3088717"/>
    <lineage>
        <taxon>Bacteria</taxon>
        <taxon>Pseudomonadati</taxon>
        <taxon>Bdellovibrionota</taxon>
        <taxon>Bacteriovoracia</taxon>
        <taxon>Bacteriovoracales</taxon>
        <taxon>Bacteriovoracaceae</taxon>
        <taxon>Bacteriovorax</taxon>
    </lineage>
</organism>
<gene>
    <name evidence="3" type="ORF">SHI21_06000</name>
</gene>
<dbReference type="Proteomes" id="UP001302274">
    <property type="component" value="Unassembled WGS sequence"/>
</dbReference>
<proteinExistence type="predicted"/>
<reference evidence="3 4" key="1">
    <citation type="submission" date="2023-11" db="EMBL/GenBank/DDBJ databases">
        <title>A Novel Polar Bacteriovorax (B. antarcticus) Isolated from the Biocrust in Antarctica.</title>
        <authorList>
            <person name="Mun W."/>
            <person name="Choi S.Y."/>
            <person name="Mitchell R.J."/>
        </authorList>
    </citation>
    <scope>NUCLEOTIDE SEQUENCE [LARGE SCALE GENOMIC DNA]</scope>
    <source>
        <strain evidence="3 4">PP10</strain>
    </source>
</reference>
<accession>A0ABU5VRW5</accession>
<evidence type="ECO:0000256" key="1">
    <source>
        <dbReference type="SAM" id="MobiDB-lite"/>
    </source>
</evidence>
<sequence length="170" mass="18152">MKRYRFLLLAFFLANNVYAEGLASGMAPAMNGSPQLSNVNSTPDLKSNVNSSVPDVRSGNNRVSPTTSSMKAIKSRSARATDIKRTSPRNTAEVGSALEPVVSGSRTPDDQLNNSGNGARSAQTTGTTKTSSKGMSCKTYEGKTYDQGEAGYSDCMRNIRTDRQGTRTVP</sequence>
<feature type="compositionally biased region" description="Low complexity" evidence="1">
    <location>
        <begin position="124"/>
        <end position="134"/>
    </location>
</feature>
<comment type="caution">
    <text evidence="3">The sequence shown here is derived from an EMBL/GenBank/DDBJ whole genome shotgun (WGS) entry which is preliminary data.</text>
</comment>
<keyword evidence="2" id="KW-0732">Signal</keyword>
<dbReference type="RefSeq" id="WP_323575371.1">
    <property type="nucleotide sequence ID" value="NZ_JAYGJQ010000001.1"/>
</dbReference>
<feature type="compositionally biased region" description="Basic and acidic residues" evidence="1">
    <location>
        <begin position="157"/>
        <end position="170"/>
    </location>
</feature>
<evidence type="ECO:0000256" key="2">
    <source>
        <dbReference type="SAM" id="SignalP"/>
    </source>
</evidence>
<evidence type="ECO:0000313" key="4">
    <source>
        <dbReference type="Proteomes" id="UP001302274"/>
    </source>
</evidence>
<feature type="compositionally biased region" description="Polar residues" evidence="1">
    <location>
        <begin position="104"/>
        <end position="123"/>
    </location>
</feature>